<keyword evidence="3" id="KW-1185">Reference proteome</keyword>
<accession>A0AAV2LYN8</accession>
<dbReference type="EMBL" id="OZ035827">
    <property type="protein sequence ID" value="CAL1606182.1"/>
    <property type="molecule type" value="Genomic_DNA"/>
</dbReference>
<feature type="compositionally biased region" description="Basic and acidic residues" evidence="1">
    <location>
        <begin position="50"/>
        <end position="69"/>
    </location>
</feature>
<evidence type="ECO:0000313" key="3">
    <source>
        <dbReference type="Proteomes" id="UP001497482"/>
    </source>
</evidence>
<evidence type="ECO:0000256" key="1">
    <source>
        <dbReference type="SAM" id="MobiDB-lite"/>
    </source>
</evidence>
<evidence type="ECO:0000313" key="2">
    <source>
        <dbReference type="EMBL" id="CAL1606182.1"/>
    </source>
</evidence>
<feature type="compositionally biased region" description="Polar residues" evidence="1">
    <location>
        <begin position="21"/>
        <end position="38"/>
    </location>
</feature>
<proteinExistence type="predicted"/>
<name>A0AAV2LYN8_KNICA</name>
<dbReference type="Proteomes" id="UP001497482">
    <property type="component" value="Chromosome 5"/>
</dbReference>
<dbReference type="AlphaFoldDB" id="A0AAV2LYN8"/>
<feature type="compositionally biased region" description="Basic and acidic residues" evidence="1">
    <location>
        <begin position="1"/>
        <end position="16"/>
    </location>
</feature>
<sequence>MALLTRGDKSRSEIDVLKNLPSPTAENPSRATRASTQRLKAISSDFPSLHNEKRSETLSKPRAQSERTHRALPHALTGGGRYLKGVWSGGGTAWVKGWLAL</sequence>
<protein>
    <submittedName>
        <fullName evidence="2">Uncharacterized protein</fullName>
    </submittedName>
</protein>
<feature type="region of interest" description="Disordered" evidence="1">
    <location>
        <begin position="1"/>
        <end position="73"/>
    </location>
</feature>
<organism evidence="2 3">
    <name type="scientific">Knipowitschia caucasica</name>
    <name type="common">Caucasian dwarf goby</name>
    <name type="synonym">Pomatoschistus caucasicus</name>
    <dbReference type="NCBI Taxonomy" id="637954"/>
    <lineage>
        <taxon>Eukaryota</taxon>
        <taxon>Metazoa</taxon>
        <taxon>Chordata</taxon>
        <taxon>Craniata</taxon>
        <taxon>Vertebrata</taxon>
        <taxon>Euteleostomi</taxon>
        <taxon>Actinopterygii</taxon>
        <taxon>Neopterygii</taxon>
        <taxon>Teleostei</taxon>
        <taxon>Neoteleostei</taxon>
        <taxon>Acanthomorphata</taxon>
        <taxon>Gobiaria</taxon>
        <taxon>Gobiiformes</taxon>
        <taxon>Gobioidei</taxon>
        <taxon>Gobiidae</taxon>
        <taxon>Gobiinae</taxon>
        <taxon>Knipowitschia</taxon>
    </lineage>
</organism>
<gene>
    <name evidence="2" type="ORF">KC01_LOCUS33416</name>
</gene>
<reference evidence="2 3" key="1">
    <citation type="submission" date="2024-04" db="EMBL/GenBank/DDBJ databases">
        <authorList>
            <person name="Waldvogel A.-M."/>
            <person name="Schoenle A."/>
        </authorList>
    </citation>
    <scope>NUCLEOTIDE SEQUENCE [LARGE SCALE GENOMIC DNA]</scope>
</reference>